<keyword evidence="2" id="KW-1185">Reference proteome</keyword>
<sequence length="61" mass="7554">MRLFLFGRPHFIDEVILIKKNIYFFSIFWNKNRTLHFLIFSKFYHTFGKKPKTFYIGGYII</sequence>
<dbReference type="EMBL" id="QNVT01000013">
    <property type="protein sequence ID" value="REC61676.1"/>
    <property type="molecule type" value="Genomic_DNA"/>
</dbReference>
<accession>A0A3D9C7X1</accession>
<evidence type="ECO:0000313" key="1">
    <source>
        <dbReference type="EMBL" id="REC61676.1"/>
    </source>
</evidence>
<protein>
    <submittedName>
        <fullName evidence="1">Uncharacterized protein</fullName>
    </submittedName>
</protein>
<reference evidence="2" key="1">
    <citation type="submission" date="2018-06" db="EMBL/GenBank/DDBJ databases">
        <authorList>
            <person name="Lum Nde A."/>
            <person name="Hugo C."/>
        </authorList>
    </citation>
    <scope>NUCLEOTIDE SEQUENCE [LARGE SCALE GENOMIC DNA]</scope>
    <source>
        <strain evidence="2">1_F178</strain>
    </source>
</reference>
<dbReference type="Proteomes" id="UP000256686">
    <property type="component" value="Unassembled WGS sequence"/>
</dbReference>
<evidence type="ECO:0000313" key="2">
    <source>
        <dbReference type="Proteomes" id="UP000256686"/>
    </source>
</evidence>
<organism evidence="1 2">
    <name type="scientific">Chryseobacterium pennae</name>
    <dbReference type="NCBI Taxonomy" id="2258962"/>
    <lineage>
        <taxon>Bacteria</taxon>
        <taxon>Pseudomonadati</taxon>
        <taxon>Bacteroidota</taxon>
        <taxon>Flavobacteriia</taxon>
        <taxon>Flavobacteriales</taxon>
        <taxon>Weeksellaceae</taxon>
        <taxon>Chryseobacterium group</taxon>
        <taxon>Chryseobacterium</taxon>
    </lineage>
</organism>
<comment type="caution">
    <text evidence="1">The sequence shown here is derived from an EMBL/GenBank/DDBJ whole genome shotgun (WGS) entry which is preliminary data.</text>
</comment>
<dbReference type="AlphaFoldDB" id="A0A3D9C7X1"/>
<name>A0A3D9C7X1_9FLAO</name>
<gene>
    <name evidence="1" type="ORF">DRF65_14585</name>
</gene>
<proteinExistence type="predicted"/>